<dbReference type="RefSeq" id="XP_031918654.1">
    <property type="nucleotide sequence ID" value="XM_032053316.1"/>
</dbReference>
<keyword evidence="2" id="KW-1185">Reference proteome</keyword>
<dbReference type="GeneID" id="43637526"/>
<dbReference type="Proteomes" id="UP000325672">
    <property type="component" value="Unassembled WGS sequence"/>
</dbReference>
<accession>A0A5N6T8U1</accession>
<organism evidence="1 2">
    <name type="scientific">Aspergillus pseudotamarii</name>
    <dbReference type="NCBI Taxonomy" id="132259"/>
    <lineage>
        <taxon>Eukaryota</taxon>
        <taxon>Fungi</taxon>
        <taxon>Dikarya</taxon>
        <taxon>Ascomycota</taxon>
        <taxon>Pezizomycotina</taxon>
        <taxon>Eurotiomycetes</taxon>
        <taxon>Eurotiomycetidae</taxon>
        <taxon>Eurotiales</taxon>
        <taxon>Aspergillaceae</taxon>
        <taxon>Aspergillus</taxon>
        <taxon>Aspergillus subgen. Circumdati</taxon>
    </lineage>
</organism>
<dbReference type="EMBL" id="ML743554">
    <property type="protein sequence ID" value="KAE8142591.1"/>
    <property type="molecule type" value="Genomic_DNA"/>
</dbReference>
<proteinExistence type="predicted"/>
<name>A0A5N6T8U1_ASPPS</name>
<evidence type="ECO:0000313" key="1">
    <source>
        <dbReference type="EMBL" id="KAE8142591.1"/>
    </source>
</evidence>
<gene>
    <name evidence="1" type="ORF">BDV38DRAFT_235228</name>
</gene>
<evidence type="ECO:0000313" key="2">
    <source>
        <dbReference type="Proteomes" id="UP000325672"/>
    </source>
</evidence>
<reference evidence="1 2" key="1">
    <citation type="submission" date="2019-04" db="EMBL/GenBank/DDBJ databases">
        <title>Friends and foes A comparative genomics study of 23 Aspergillus species from section Flavi.</title>
        <authorList>
            <consortium name="DOE Joint Genome Institute"/>
            <person name="Kjaerbolling I."/>
            <person name="Vesth T."/>
            <person name="Frisvad J.C."/>
            <person name="Nybo J.L."/>
            <person name="Theobald S."/>
            <person name="Kildgaard S."/>
            <person name="Isbrandt T."/>
            <person name="Kuo A."/>
            <person name="Sato A."/>
            <person name="Lyhne E.K."/>
            <person name="Kogle M.E."/>
            <person name="Wiebenga A."/>
            <person name="Kun R.S."/>
            <person name="Lubbers R.J."/>
            <person name="Makela M.R."/>
            <person name="Barry K."/>
            <person name="Chovatia M."/>
            <person name="Clum A."/>
            <person name="Daum C."/>
            <person name="Haridas S."/>
            <person name="He G."/>
            <person name="LaButti K."/>
            <person name="Lipzen A."/>
            <person name="Mondo S."/>
            <person name="Riley R."/>
            <person name="Salamov A."/>
            <person name="Simmons B.A."/>
            <person name="Magnuson J.K."/>
            <person name="Henrissat B."/>
            <person name="Mortensen U.H."/>
            <person name="Larsen T.O."/>
            <person name="Devries R.P."/>
            <person name="Grigoriev I.V."/>
            <person name="Machida M."/>
            <person name="Baker S.E."/>
            <person name="Andersen M.R."/>
        </authorList>
    </citation>
    <scope>NUCLEOTIDE SEQUENCE [LARGE SCALE GENOMIC DNA]</scope>
    <source>
        <strain evidence="1 2">CBS 117625</strain>
    </source>
</reference>
<dbReference type="AlphaFoldDB" id="A0A5N6T8U1"/>
<protein>
    <submittedName>
        <fullName evidence="1">Uncharacterized protein</fullName>
    </submittedName>
</protein>
<sequence>MLLIVPPRLYSVTMNRFLPLMMEWIARNFDVRFAESLAMRRFYPTLGGARLDCRYQAELDT</sequence>